<gene>
    <name evidence="3" type="ORF">LzC2_23850</name>
</gene>
<comment type="caution">
    <text evidence="3">The sequence shown here is derived from an EMBL/GenBank/DDBJ whole genome shotgun (WGS) entry which is preliminary data.</text>
</comment>
<feature type="compositionally biased region" description="Basic and acidic residues" evidence="1">
    <location>
        <begin position="284"/>
        <end position="295"/>
    </location>
</feature>
<name>A0ABX1VEI6_9PLAN</name>
<organism evidence="3 4">
    <name type="scientific">Alienimonas chondri</name>
    <dbReference type="NCBI Taxonomy" id="2681879"/>
    <lineage>
        <taxon>Bacteria</taxon>
        <taxon>Pseudomonadati</taxon>
        <taxon>Planctomycetota</taxon>
        <taxon>Planctomycetia</taxon>
        <taxon>Planctomycetales</taxon>
        <taxon>Planctomycetaceae</taxon>
        <taxon>Alienimonas</taxon>
    </lineage>
</organism>
<feature type="region of interest" description="Disordered" evidence="1">
    <location>
        <begin position="1"/>
        <end position="295"/>
    </location>
</feature>
<evidence type="ECO:0000313" key="3">
    <source>
        <dbReference type="EMBL" id="NNJ26302.1"/>
    </source>
</evidence>
<sequence length="340" mass="33233">MPTSLGEAFADSAARTAAPQTPAAPAAPAQPSANDAFPAESLPGAVAAASSDEPAGFDPFSPPAVAGLAAPENALPADNATGGPSQPALAAPMPPAIASADPFSAEDPFSPRGVGAGSVSANVGTLPIEEADVPPANDPFGPNSVAVTGPAPELSFGRPPLPPGASRRPGDSASNQTAPVQGPADPALMALAAPDDGSAGLRTSGYGPRTPSFGGESAAGPNLAALAAPMPLEEPTRDGRFAPTAPSSAAATPPDLNASPSETASQAEDRGPLVAMRTSARPTPRPDARRIGGVELEAPRLDAPVAAQTASPAAPLAAGLGIGVFLLVGLSLWRRRGGLL</sequence>
<protein>
    <submittedName>
        <fullName evidence="3">Uncharacterized protein</fullName>
    </submittedName>
</protein>
<feature type="compositionally biased region" description="Low complexity" evidence="1">
    <location>
        <begin position="218"/>
        <end position="231"/>
    </location>
</feature>
<reference evidence="3 4" key="1">
    <citation type="journal article" date="2020" name="Syst. Appl. Microbiol.">
        <title>Alienimonas chondri sp. nov., a novel planctomycete isolated from the biofilm of the red alga Chondrus crispus.</title>
        <authorList>
            <person name="Vitorino I."/>
            <person name="Albuquerque L."/>
            <person name="Wiegand S."/>
            <person name="Kallscheuer N."/>
            <person name="da Costa M.S."/>
            <person name="Lobo-da-Cunha A."/>
            <person name="Jogler C."/>
            <person name="Lage O.M."/>
        </authorList>
    </citation>
    <scope>NUCLEOTIDE SEQUENCE [LARGE SCALE GENOMIC DNA]</scope>
    <source>
        <strain evidence="3 4">LzC2</strain>
    </source>
</reference>
<keyword evidence="4" id="KW-1185">Reference proteome</keyword>
<accession>A0ABX1VEI6</accession>
<evidence type="ECO:0000256" key="2">
    <source>
        <dbReference type="SAM" id="Phobius"/>
    </source>
</evidence>
<dbReference type="EMBL" id="WTPX01000072">
    <property type="protein sequence ID" value="NNJ26302.1"/>
    <property type="molecule type" value="Genomic_DNA"/>
</dbReference>
<feature type="transmembrane region" description="Helical" evidence="2">
    <location>
        <begin position="313"/>
        <end position="333"/>
    </location>
</feature>
<evidence type="ECO:0000313" key="4">
    <source>
        <dbReference type="Proteomes" id="UP000609651"/>
    </source>
</evidence>
<keyword evidence="2" id="KW-0812">Transmembrane</keyword>
<feature type="compositionally biased region" description="Low complexity" evidence="1">
    <location>
        <begin position="12"/>
        <end position="33"/>
    </location>
</feature>
<feature type="compositionally biased region" description="Low complexity" evidence="1">
    <location>
        <begin position="84"/>
        <end position="102"/>
    </location>
</feature>
<keyword evidence="2" id="KW-1133">Transmembrane helix</keyword>
<feature type="compositionally biased region" description="Low complexity" evidence="1">
    <location>
        <begin position="183"/>
        <end position="196"/>
    </location>
</feature>
<keyword evidence="2" id="KW-0472">Membrane</keyword>
<proteinExistence type="predicted"/>
<feature type="compositionally biased region" description="Low complexity" evidence="1">
    <location>
        <begin position="242"/>
        <end position="254"/>
    </location>
</feature>
<evidence type="ECO:0000256" key="1">
    <source>
        <dbReference type="SAM" id="MobiDB-lite"/>
    </source>
</evidence>
<dbReference type="Proteomes" id="UP000609651">
    <property type="component" value="Unassembled WGS sequence"/>
</dbReference>